<evidence type="ECO:0000313" key="2">
    <source>
        <dbReference type="Proteomes" id="UP000730482"/>
    </source>
</evidence>
<protein>
    <submittedName>
        <fullName evidence="1">Uncharacterized protein</fullName>
    </submittedName>
</protein>
<dbReference type="EMBL" id="JAAFYZ010000193">
    <property type="protein sequence ID" value="MBS2552520.1"/>
    <property type="molecule type" value="Genomic_DNA"/>
</dbReference>
<reference evidence="1 2" key="1">
    <citation type="submission" date="2020-02" db="EMBL/GenBank/DDBJ databases">
        <title>Acidophilic actinobacteria isolated from forest soil.</title>
        <authorList>
            <person name="Golinska P."/>
        </authorList>
    </citation>
    <scope>NUCLEOTIDE SEQUENCE [LARGE SCALE GENOMIC DNA]</scope>
    <source>
        <strain evidence="1 2">NL8</strain>
    </source>
</reference>
<accession>A0ABS5L2N9</accession>
<sequence length="120" mass="13374">MRALYGKNQTPKVTLVLDGLGGETPEDAFRAAFLRGSSFIQRNGLQAVADPSNEMGTAWEVTEIAKSVYLHKVDDDPDGRAWSSFRFYFKGQDVTTDMLAHEPDWIQLRKDAGLRVPPGM</sequence>
<organism evidence="1 2">
    <name type="scientific">Catenulispora pinistramenti</name>
    <dbReference type="NCBI Taxonomy" id="2705254"/>
    <lineage>
        <taxon>Bacteria</taxon>
        <taxon>Bacillati</taxon>
        <taxon>Actinomycetota</taxon>
        <taxon>Actinomycetes</taxon>
        <taxon>Catenulisporales</taxon>
        <taxon>Catenulisporaceae</taxon>
        <taxon>Catenulispora</taxon>
    </lineage>
</organism>
<name>A0ABS5L2N9_9ACTN</name>
<dbReference type="Proteomes" id="UP000730482">
    <property type="component" value="Unassembled WGS sequence"/>
</dbReference>
<comment type="caution">
    <text evidence="1">The sequence shown here is derived from an EMBL/GenBank/DDBJ whole genome shotgun (WGS) entry which is preliminary data.</text>
</comment>
<dbReference type="RefSeq" id="WP_212018181.1">
    <property type="nucleotide sequence ID" value="NZ_JAAFYZ010000193.1"/>
</dbReference>
<gene>
    <name evidence="1" type="ORF">KGQ19_37265</name>
</gene>
<proteinExistence type="predicted"/>
<evidence type="ECO:0000313" key="1">
    <source>
        <dbReference type="EMBL" id="MBS2552520.1"/>
    </source>
</evidence>
<keyword evidence="2" id="KW-1185">Reference proteome</keyword>